<dbReference type="OrthoDB" id="1937145at2759"/>
<dbReference type="Pfam" id="PF12776">
    <property type="entry name" value="Myb_DNA-bind_3"/>
    <property type="match status" value="2"/>
</dbReference>
<name>A0A2P5WE51_GOSBA</name>
<accession>A0A2P5WE51</accession>
<sequence length="506" mass="58091">MGIRAKSNLDRSRTKWTPEMDRYFIDLMLEQNNERITFYDYVFSKTAWMNMNSSFNERFKFEYEMDVLKNRYKVLRNLYKAVKNLLNQKGFNWDSTRQMVIAENKIWDEYIKVNPDVRPYRVKTIPYYDDLGIIYGDNSARKTGFNLPKTLSHSGDDITGSAAQPECGNKGTVEAVHEIGVGDDCISLPQEVEDTTEVTPNATTNPLFSHSRMYWKPPMDRFFIDLMLEQLQNGNQIDGVFCKEAWTEMIASFNAKFGSNYDVDILKNRYKTLRRQYNVIKNLLQLDGFAWDDDRQMVIADDSVWQEYIKGHKDARQFMTRPMPYYKYLCLICNSYPDEGDCFSLQCTEPENGIQEVKPGQATKCSQSPVTSVSSEDEIGAVLEPAHLGSNTTGSNPKCKRQPENRLNSAHTKKSRGEDDGMASALREMASAVSSLTEKKDDGNTNSIPIENVITAVQALPDMDEDLILDACDLLEDEIKAKTFMALDVKLRKKWLLRKLRPQQCV</sequence>
<dbReference type="PANTHER" id="PTHR46929">
    <property type="entry name" value="EXPRESSED PROTEIN"/>
    <property type="match status" value="1"/>
</dbReference>
<feature type="region of interest" description="Disordered" evidence="1">
    <location>
        <begin position="386"/>
        <end position="422"/>
    </location>
</feature>
<protein>
    <recommendedName>
        <fullName evidence="2">Myb/SANT-like domain-containing protein</fullName>
    </recommendedName>
</protein>
<feature type="domain" description="Myb/SANT-like" evidence="2">
    <location>
        <begin position="15"/>
        <end position="110"/>
    </location>
</feature>
<organism evidence="3 4">
    <name type="scientific">Gossypium barbadense</name>
    <name type="common">Sea Island cotton</name>
    <name type="synonym">Hibiscus barbadensis</name>
    <dbReference type="NCBI Taxonomy" id="3634"/>
    <lineage>
        <taxon>Eukaryota</taxon>
        <taxon>Viridiplantae</taxon>
        <taxon>Streptophyta</taxon>
        <taxon>Embryophyta</taxon>
        <taxon>Tracheophyta</taxon>
        <taxon>Spermatophyta</taxon>
        <taxon>Magnoliopsida</taxon>
        <taxon>eudicotyledons</taxon>
        <taxon>Gunneridae</taxon>
        <taxon>Pentapetalae</taxon>
        <taxon>rosids</taxon>
        <taxon>malvids</taxon>
        <taxon>Malvales</taxon>
        <taxon>Malvaceae</taxon>
        <taxon>Malvoideae</taxon>
        <taxon>Gossypium</taxon>
    </lineage>
</organism>
<evidence type="ECO:0000313" key="3">
    <source>
        <dbReference type="EMBL" id="PPR89337.1"/>
    </source>
</evidence>
<feature type="domain" description="Myb/SANT-like" evidence="2">
    <location>
        <begin position="214"/>
        <end position="308"/>
    </location>
</feature>
<evidence type="ECO:0000259" key="2">
    <source>
        <dbReference type="Pfam" id="PF12776"/>
    </source>
</evidence>
<dbReference type="Proteomes" id="UP000239757">
    <property type="component" value="Unassembled WGS sequence"/>
</dbReference>
<reference evidence="3 4" key="1">
    <citation type="submission" date="2015-01" db="EMBL/GenBank/DDBJ databases">
        <title>Genome of allotetraploid Gossypium barbadense reveals genomic plasticity and fiber elongation in cotton evolution.</title>
        <authorList>
            <person name="Chen X."/>
            <person name="Liu X."/>
            <person name="Zhao B."/>
            <person name="Zheng H."/>
            <person name="Hu Y."/>
            <person name="Lu G."/>
            <person name="Yang C."/>
            <person name="Chen J."/>
            <person name="Shan C."/>
            <person name="Zhang L."/>
            <person name="Zhou Y."/>
            <person name="Wang L."/>
            <person name="Guo W."/>
            <person name="Bai Y."/>
            <person name="Ruan J."/>
            <person name="Shangguan X."/>
            <person name="Mao Y."/>
            <person name="Jiang J."/>
            <person name="Zhu Y."/>
            <person name="Lei J."/>
            <person name="Kang H."/>
            <person name="Chen S."/>
            <person name="He X."/>
            <person name="Wang R."/>
            <person name="Wang Y."/>
            <person name="Chen J."/>
            <person name="Wang L."/>
            <person name="Yu S."/>
            <person name="Wang B."/>
            <person name="Wei J."/>
            <person name="Song S."/>
            <person name="Lu X."/>
            <person name="Gao Z."/>
            <person name="Gu W."/>
            <person name="Deng X."/>
            <person name="Ma D."/>
            <person name="Wang S."/>
            <person name="Liang W."/>
            <person name="Fang L."/>
            <person name="Cai C."/>
            <person name="Zhu X."/>
            <person name="Zhou B."/>
            <person name="Zhang Y."/>
            <person name="Chen Z."/>
            <person name="Xu S."/>
            <person name="Zhu R."/>
            <person name="Wang S."/>
            <person name="Zhang T."/>
            <person name="Zhao G."/>
        </authorList>
    </citation>
    <scope>NUCLEOTIDE SEQUENCE [LARGE SCALE GENOMIC DNA]</scope>
    <source>
        <strain evidence="4">cv. Xinhai21</strain>
        <tissue evidence="3">Leaf</tissue>
    </source>
</reference>
<gene>
    <name evidence="3" type="ORF">GOBAR_AA31347</name>
</gene>
<dbReference type="AlphaFoldDB" id="A0A2P5WE51"/>
<evidence type="ECO:0000256" key="1">
    <source>
        <dbReference type="SAM" id="MobiDB-lite"/>
    </source>
</evidence>
<dbReference type="EMBL" id="KZ667985">
    <property type="protein sequence ID" value="PPR89337.1"/>
    <property type="molecule type" value="Genomic_DNA"/>
</dbReference>
<evidence type="ECO:0000313" key="4">
    <source>
        <dbReference type="Proteomes" id="UP000239757"/>
    </source>
</evidence>
<dbReference type="PANTHER" id="PTHR46929:SF33">
    <property type="entry name" value="L10-INTERACTING MYB DOMAIN-CONTAINING PROTEIN-LIKE ISOFORM X1"/>
    <property type="match status" value="1"/>
</dbReference>
<proteinExistence type="predicted"/>
<dbReference type="InterPro" id="IPR024752">
    <property type="entry name" value="Myb/SANT-like_dom"/>
</dbReference>